<evidence type="ECO:0000313" key="2">
    <source>
        <dbReference type="Proteomes" id="UP000320876"/>
    </source>
</evidence>
<dbReference type="AlphaFoldDB" id="A0A542DHS3"/>
<evidence type="ECO:0000313" key="1">
    <source>
        <dbReference type="EMBL" id="TQJ02633.1"/>
    </source>
</evidence>
<dbReference type="RefSeq" id="WP_141997775.1">
    <property type="nucleotide sequence ID" value="NZ_VFML01000001.1"/>
</dbReference>
<reference evidence="1 2" key="1">
    <citation type="submission" date="2019-06" db="EMBL/GenBank/DDBJ databases">
        <title>Sequencing the genomes of 1000 actinobacteria strains.</title>
        <authorList>
            <person name="Klenk H.-P."/>
        </authorList>
    </citation>
    <scope>NUCLEOTIDE SEQUENCE [LARGE SCALE GENOMIC DNA]</scope>
    <source>
        <strain evidence="1 2">DSM 45679</strain>
    </source>
</reference>
<name>A0A542DHS3_AMYCI</name>
<dbReference type="EMBL" id="VFML01000001">
    <property type="protein sequence ID" value="TQJ02633.1"/>
    <property type="molecule type" value="Genomic_DNA"/>
</dbReference>
<keyword evidence="2" id="KW-1185">Reference proteome</keyword>
<accession>A0A542DHS3</accession>
<gene>
    <name evidence="1" type="ORF">FB471_2368</name>
</gene>
<protein>
    <submittedName>
        <fullName evidence="1">Uncharacterized protein</fullName>
    </submittedName>
</protein>
<dbReference type="OrthoDB" id="3690688at2"/>
<sequence>MSARALTGNTDEHLHDELRQALRTGPFPSALHLAIESSGFTLDEIQVWLAERGARVSVPTLSYWRRGRSRPERAGSLRAVRLLEQLFELPADSLVSLLGPRRPRGRWVGHVPGSMDLAMLWHDSRPIDLLNAVGAPPRSVVSRISTQVSVTIDRERRARSVHLRELVRANVDRVSRCGVLYWAHEDPANPPTLAGVRYCRAGRVQADRPVGLIAAELILDRMLDAGEPALLEYEWHFSPGAPMVNYDHRFPEPVKEYVLQVRFEPDAVPARCRRYERRTVTAPEGNGRELWIGGSNTALVADWDLPAGIVGMRWDWPAAGLVN</sequence>
<dbReference type="Proteomes" id="UP000320876">
    <property type="component" value="Unassembled WGS sequence"/>
</dbReference>
<comment type="caution">
    <text evidence="1">The sequence shown here is derived from an EMBL/GenBank/DDBJ whole genome shotgun (WGS) entry which is preliminary data.</text>
</comment>
<organism evidence="1 2">
    <name type="scientific">Amycolatopsis cihanbeyliensis</name>
    <dbReference type="NCBI Taxonomy" id="1128664"/>
    <lineage>
        <taxon>Bacteria</taxon>
        <taxon>Bacillati</taxon>
        <taxon>Actinomycetota</taxon>
        <taxon>Actinomycetes</taxon>
        <taxon>Pseudonocardiales</taxon>
        <taxon>Pseudonocardiaceae</taxon>
        <taxon>Amycolatopsis</taxon>
    </lineage>
</organism>
<proteinExistence type="predicted"/>